<comment type="subcellular location">
    <subcellularLocation>
        <location evidence="1">Cytoplasm</location>
        <location evidence="1">Cytoskeleton</location>
    </subcellularLocation>
</comment>
<dbReference type="Ensembl" id="ENSSORT00005013820.1">
    <property type="protein sequence ID" value="ENSSORP00005013410.1"/>
    <property type="gene ID" value="ENSSORG00005006934.1"/>
</dbReference>
<proteinExistence type="inferred from homology"/>
<evidence type="ECO:0000256" key="4">
    <source>
        <dbReference type="RuleBase" id="RU000487"/>
    </source>
</evidence>
<feature type="region of interest" description="Disordered" evidence="5">
    <location>
        <begin position="385"/>
        <end position="416"/>
    </location>
</feature>
<feature type="compositionally biased region" description="Basic and acidic residues" evidence="5">
    <location>
        <begin position="135"/>
        <end position="147"/>
    </location>
</feature>
<accession>A0A672Z985</accession>
<dbReference type="SUPFAM" id="SSF53067">
    <property type="entry name" value="Actin-like ATPase domain"/>
    <property type="match status" value="2"/>
</dbReference>
<reference evidence="6" key="3">
    <citation type="submission" date="2025-09" db="UniProtKB">
        <authorList>
            <consortium name="Ensembl"/>
        </authorList>
    </citation>
    <scope>IDENTIFICATION</scope>
</reference>
<evidence type="ECO:0000256" key="5">
    <source>
        <dbReference type="SAM" id="MobiDB-lite"/>
    </source>
</evidence>
<protein>
    <submittedName>
        <fullName evidence="6">Si:ch211-241j12.3</fullName>
    </submittedName>
</protein>
<feature type="compositionally biased region" description="Basic and acidic residues" evidence="5">
    <location>
        <begin position="343"/>
        <end position="354"/>
    </location>
</feature>
<organism evidence="6 7">
    <name type="scientific">Sphaeramia orbicularis</name>
    <name type="common">orbiculate cardinalfish</name>
    <dbReference type="NCBI Taxonomy" id="375764"/>
    <lineage>
        <taxon>Eukaryota</taxon>
        <taxon>Metazoa</taxon>
        <taxon>Chordata</taxon>
        <taxon>Craniata</taxon>
        <taxon>Vertebrata</taxon>
        <taxon>Euteleostomi</taxon>
        <taxon>Actinopterygii</taxon>
        <taxon>Neopterygii</taxon>
        <taxon>Teleostei</taxon>
        <taxon>Neoteleostei</taxon>
        <taxon>Acanthomorphata</taxon>
        <taxon>Gobiaria</taxon>
        <taxon>Kurtiformes</taxon>
        <taxon>Apogonoidei</taxon>
        <taxon>Apogonidae</taxon>
        <taxon>Apogoninae</taxon>
        <taxon>Sphaeramia</taxon>
    </lineage>
</organism>
<keyword evidence="3" id="KW-0963">Cytoplasm</keyword>
<dbReference type="SMART" id="SM00268">
    <property type="entry name" value="ACTIN"/>
    <property type="match status" value="1"/>
</dbReference>
<reference evidence="6" key="2">
    <citation type="submission" date="2025-08" db="UniProtKB">
        <authorList>
            <consortium name="Ensembl"/>
        </authorList>
    </citation>
    <scope>IDENTIFICATION</scope>
</reference>
<dbReference type="Gene3D" id="3.90.640.10">
    <property type="entry name" value="Actin, Chain A, domain 4"/>
    <property type="match status" value="1"/>
</dbReference>
<dbReference type="Gene3D" id="3.30.420.40">
    <property type="match status" value="2"/>
</dbReference>
<dbReference type="Proteomes" id="UP000472271">
    <property type="component" value="Chromosome 24"/>
</dbReference>
<dbReference type="InterPro" id="IPR020902">
    <property type="entry name" value="Actin/actin-like_CS"/>
</dbReference>
<evidence type="ECO:0000313" key="6">
    <source>
        <dbReference type="Ensembl" id="ENSSORP00005013410.1"/>
    </source>
</evidence>
<feature type="region of interest" description="Disordered" evidence="5">
    <location>
        <begin position="135"/>
        <end position="354"/>
    </location>
</feature>
<comment type="similarity">
    <text evidence="2 4">Belongs to the actin family.</text>
</comment>
<dbReference type="CDD" id="cd13397">
    <property type="entry name" value="ASKHA_NBD_actin_Arp-T1-3"/>
    <property type="match status" value="1"/>
</dbReference>
<dbReference type="GO" id="GO:0005856">
    <property type="term" value="C:cytoskeleton"/>
    <property type="evidence" value="ECO:0007669"/>
    <property type="project" value="UniProtKB-SubCell"/>
</dbReference>
<dbReference type="PRINTS" id="PR00190">
    <property type="entry name" value="ACTIN"/>
</dbReference>
<dbReference type="InterPro" id="IPR004000">
    <property type="entry name" value="Actin"/>
</dbReference>
<dbReference type="PROSITE" id="PS01132">
    <property type="entry name" value="ACTINS_ACT_LIKE"/>
    <property type="match status" value="1"/>
</dbReference>
<evidence type="ECO:0000256" key="1">
    <source>
        <dbReference type="ARBA" id="ARBA00004245"/>
    </source>
</evidence>
<name>A0A672Z985_9TELE</name>
<dbReference type="Pfam" id="PF00022">
    <property type="entry name" value="Actin"/>
    <property type="match status" value="1"/>
</dbReference>
<evidence type="ECO:0000256" key="2">
    <source>
        <dbReference type="ARBA" id="ARBA00006752"/>
    </source>
</evidence>
<keyword evidence="3" id="KW-0206">Cytoskeleton</keyword>
<dbReference type="FunFam" id="3.30.420.40:FF:000050">
    <property type="entry name" value="Actin, alpha skeletal muscle"/>
    <property type="match status" value="1"/>
</dbReference>
<feature type="compositionally biased region" description="Basic and acidic residues" evidence="5">
    <location>
        <begin position="170"/>
        <end position="189"/>
    </location>
</feature>
<dbReference type="InterPro" id="IPR043129">
    <property type="entry name" value="ATPase_NBD"/>
</dbReference>
<reference evidence="6" key="1">
    <citation type="submission" date="2019-06" db="EMBL/GenBank/DDBJ databases">
        <authorList>
            <consortium name="Wellcome Sanger Institute Data Sharing"/>
        </authorList>
    </citation>
    <scope>NUCLEOTIDE SEQUENCE [LARGE SCALE GENOMIC DNA]</scope>
</reference>
<keyword evidence="7" id="KW-1185">Reference proteome</keyword>
<evidence type="ECO:0000313" key="7">
    <source>
        <dbReference type="Proteomes" id="UP000472271"/>
    </source>
</evidence>
<feature type="compositionally biased region" description="Polar residues" evidence="5">
    <location>
        <begin position="272"/>
        <end position="288"/>
    </location>
</feature>
<dbReference type="AlphaFoldDB" id="A0A672Z985"/>
<feature type="region of interest" description="Disordered" evidence="5">
    <location>
        <begin position="101"/>
        <end position="123"/>
    </location>
</feature>
<dbReference type="PANTHER" id="PTHR11937">
    <property type="entry name" value="ACTIN"/>
    <property type="match status" value="1"/>
</dbReference>
<dbReference type="FunFam" id="3.90.640.10:FF:000007">
    <property type="entry name" value="Actin like 7B"/>
    <property type="match status" value="1"/>
</dbReference>
<feature type="compositionally biased region" description="Polar residues" evidence="5">
    <location>
        <begin position="104"/>
        <end position="120"/>
    </location>
</feature>
<evidence type="ECO:0000256" key="3">
    <source>
        <dbReference type="ARBA" id="ARBA00023212"/>
    </source>
</evidence>
<sequence>MLDVLLKEDRPGHWPPWNAEVQLCEMSSSELTEAGVLGLEDCPVSAEPQTFSEHRSEVDGHRHEEGGCNGRPDLLTELRKVHVLDELIAEENLKIHELRRCSEQETSGSGPSDPNQASSLSEDRHVFRLQLEKEREEVEKLERSLDKEQEEEVEKLERSLDKEQEEEVEKLERSLDKEQEEKENKDGAGREGTCSTAEQNEEDAALCGERFQAESSGDDVDQLESDTNKSLNLEDPDSAPKLPSLNETGLNSDSDEASAELGIHPLGLDSLGENSAVSSPESSRTLETQLKDGVFDPGGGSAQLRASPPLSSSATEDEAPHSIEVTSADVSSADPIPTQFTDKQPHPPDQDQDHLQVLHPNVKEHSNNNNNNKNLQLESKMTLDSPDISLDDTKGQWTDEGSAGPDAGPHQCPPDCPLEFDPGGGGGVWISEATRTSGSGIQTQFNTNMTQMTSFQTPIVLDTGSGLMKAGFADQDLPSVIFPTIIGLPKYEEIMNSSAEREVYIGHEAQHMRGVLALKHPIRNGIIRNWDDMEKIWHHTFQQLCVDPEDHPVLVTEAAMNPLENRQRTVEIMFECFGVPFTYVAMQAVLALYAAGRTTGVVFDSGDGVSHSVPVFDGYCLPHAVQRFPLAGADVTAQLKKLLQEQGVSMRTTAELEIVREMKEKCCYLALNYEQELSGGGPSGGVTHYTMPDGQVVSLGTERFRAPEILFKPQLIGRDHYGMHESIFKSILGSDMDLRRCFLGNIILSGGNTLLGGLPERLQAELRGLVTSDLWDGVRVSSPSDRDFSVWSGGAVLANGAGPGLAWISQDEYEEHGPQIVFRKCF</sequence>